<dbReference type="Gene3D" id="3.20.20.80">
    <property type="entry name" value="Glycosidases"/>
    <property type="match status" value="1"/>
</dbReference>
<feature type="active site" description="Proton donor" evidence="7">
    <location>
        <position position="642"/>
    </location>
</feature>
<protein>
    <recommendedName>
        <fullName evidence="3">beta-N-acetylhexosaminidase</fullName>
        <ecNumber evidence="3">3.2.1.52</ecNumber>
    </recommendedName>
    <alternativeName>
        <fullName evidence="5">Beta-N-acetylhexosaminidase</fullName>
    </alternativeName>
    <alternativeName>
        <fullName evidence="6">N-acetyl-beta-glucosaminidase</fullName>
    </alternativeName>
</protein>
<dbReference type="GO" id="GO:0030247">
    <property type="term" value="F:polysaccharide binding"/>
    <property type="evidence" value="ECO:0007669"/>
    <property type="project" value="InterPro"/>
</dbReference>
<gene>
    <name evidence="11" type="ORF">BOX15_Mlig022009g5</name>
</gene>
<comment type="caution">
    <text evidence="11">The sequence shown here is derived from an EMBL/GenBank/DDBJ whole genome shotgun (WGS) entry which is preliminary data.</text>
</comment>
<evidence type="ECO:0000256" key="3">
    <source>
        <dbReference type="ARBA" id="ARBA00012663"/>
    </source>
</evidence>
<dbReference type="EC" id="3.2.1.52" evidence="3"/>
<dbReference type="Pfam" id="PF03173">
    <property type="entry name" value="CHB_HEX"/>
    <property type="match status" value="1"/>
</dbReference>
<dbReference type="PRINTS" id="PR00738">
    <property type="entry name" value="GLHYDRLASE20"/>
</dbReference>
<comment type="similarity">
    <text evidence="2">Belongs to the glycosyl hydrolase 20 family.</text>
</comment>
<dbReference type="PANTHER" id="PTHR22600">
    <property type="entry name" value="BETA-HEXOSAMINIDASE"/>
    <property type="match status" value="1"/>
</dbReference>
<dbReference type="Proteomes" id="UP000215902">
    <property type="component" value="Unassembled WGS sequence"/>
</dbReference>
<feature type="transmembrane region" description="Helical" evidence="9">
    <location>
        <begin position="1019"/>
        <end position="1042"/>
    </location>
</feature>
<evidence type="ECO:0000259" key="10">
    <source>
        <dbReference type="SMART" id="SM01081"/>
    </source>
</evidence>
<evidence type="ECO:0000256" key="5">
    <source>
        <dbReference type="ARBA" id="ARBA00030512"/>
    </source>
</evidence>
<dbReference type="Gene3D" id="2.60.40.290">
    <property type="match status" value="1"/>
</dbReference>
<dbReference type="PANTHER" id="PTHR22600:SF57">
    <property type="entry name" value="BETA-N-ACETYLHEXOSAMINIDASE"/>
    <property type="match status" value="1"/>
</dbReference>
<dbReference type="Gene3D" id="3.30.379.10">
    <property type="entry name" value="Chitobiase/beta-hexosaminidase domain 2-like"/>
    <property type="match status" value="1"/>
</dbReference>
<dbReference type="InterPro" id="IPR004866">
    <property type="entry name" value="CHB/HEX_N_dom"/>
</dbReference>
<dbReference type="GO" id="GO:0005975">
    <property type="term" value="P:carbohydrate metabolic process"/>
    <property type="evidence" value="ECO:0007669"/>
    <property type="project" value="InterPro"/>
</dbReference>
<evidence type="ECO:0000256" key="7">
    <source>
        <dbReference type="PIRSR" id="PIRSR625705-1"/>
    </source>
</evidence>
<reference evidence="11 12" key="1">
    <citation type="submission" date="2017-06" db="EMBL/GenBank/DDBJ databases">
        <title>A platform for efficient transgenesis in Macrostomum lignano, a flatworm model organism for stem cell research.</title>
        <authorList>
            <person name="Berezikov E."/>
        </authorList>
    </citation>
    <scope>NUCLEOTIDE SEQUENCE [LARGE SCALE GENOMIC DNA]</scope>
    <source>
        <strain evidence="11">DV1</strain>
        <tissue evidence="11">Whole organism</tissue>
    </source>
</reference>
<dbReference type="InterPro" id="IPR029018">
    <property type="entry name" value="Hex-like_dom2"/>
</dbReference>
<comment type="catalytic activity">
    <reaction evidence="1">
        <text>Hydrolysis of terminal non-reducing N-acetyl-D-hexosamine residues in N-acetyl-beta-D-hexosaminides.</text>
        <dbReference type="EC" id="3.2.1.52"/>
    </reaction>
</comment>
<dbReference type="Pfam" id="PF00728">
    <property type="entry name" value="Glyco_hydro_20"/>
    <property type="match status" value="1"/>
</dbReference>
<dbReference type="STRING" id="282301.A0A267FUA0"/>
<dbReference type="InterPro" id="IPR017853">
    <property type="entry name" value="GH"/>
</dbReference>
<accession>A0A267FUA0</accession>
<proteinExistence type="inferred from homology"/>
<keyword evidence="9" id="KW-0812">Transmembrane</keyword>
<name>A0A267FUA0_9PLAT</name>
<keyword evidence="12" id="KW-1185">Reference proteome</keyword>
<evidence type="ECO:0000256" key="8">
    <source>
        <dbReference type="SAM" id="MobiDB-lite"/>
    </source>
</evidence>
<keyword evidence="4" id="KW-0378">Hydrolase</keyword>
<dbReference type="SMART" id="SM01081">
    <property type="entry name" value="CHB_HEX"/>
    <property type="match status" value="1"/>
</dbReference>
<dbReference type="GO" id="GO:0016020">
    <property type="term" value="C:membrane"/>
    <property type="evidence" value="ECO:0007669"/>
    <property type="project" value="TreeGrafter"/>
</dbReference>
<feature type="non-terminal residue" evidence="11">
    <location>
        <position position="1"/>
    </location>
</feature>
<evidence type="ECO:0000256" key="2">
    <source>
        <dbReference type="ARBA" id="ARBA00006285"/>
    </source>
</evidence>
<dbReference type="InterPro" id="IPR015883">
    <property type="entry name" value="Glyco_hydro_20_cat"/>
</dbReference>
<dbReference type="InterPro" id="IPR012291">
    <property type="entry name" value="CBM2_carb-bd_dom_sf"/>
</dbReference>
<dbReference type="InterPro" id="IPR025705">
    <property type="entry name" value="Beta_hexosaminidase_sua/sub"/>
</dbReference>
<dbReference type="SUPFAM" id="SSF51445">
    <property type="entry name" value="(Trans)glycosidases"/>
    <property type="match status" value="1"/>
</dbReference>
<dbReference type="SUPFAM" id="SSF49384">
    <property type="entry name" value="Carbohydrate-binding domain"/>
    <property type="match status" value="1"/>
</dbReference>
<dbReference type="GO" id="GO:0004563">
    <property type="term" value="F:beta-N-acetylhexosaminidase activity"/>
    <property type="evidence" value="ECO:0007669"/>
    <property type="project" value="UniProtKB-EC"/>
</dbReference>
<dbReference type="AlphaFoldDB" id="A0A267FUA0"/>
<keyword evidence="9" id="KW-1133">Transmembrane helix</keyword>
<evidence type="ECO:0000256" key="6">
    <source>
        <dbReference type="ARBA" id="ARBA00033000"/>
    </source>
</evidence>
<evidence type="ECO:0000313" key="12">
    <source>
        <dbReference type="Proteomes" id="UP000215902"/>
    </source>
</evidence>
<sequence length="1047" mass="113945">PSAAAIAAASQQTAAMNLRLLLARSPCPGCYYSRFAIRVGSAAAAVLCLLFIVSSVYYNRPAAYSSGGANSILRSALQPAQLAVNLQNAQFDTGSRVGGDRLPAVGGGADELHRLAQHLRLVYTVTANTDSGGGSHSVVIRLGNPFKTRLGAGIRWRMYFSLMHPVVQHQTGGGCGRKLQFIFKHVNGYLHYLEPTGEAAADGLPPGDDCLIEYTGNGHIIGRYDAFPNWYLVPLMPPSFQDESPQAVVVECTAGLANQFVAPLLTPAQFKRGQADAHSPWTPEERERRRLAYLGGREAPSKSAPPPRLVPAPIHVQPLPPGQLGLPLAGLLLAARIRSEVGCDSAELTLAYLEERRKALSPASSAAAEPIDISLCARPEEAALTAALASTKQPALLQFQRRWAYLLRFHPTRRRLELRAFAPEGLFAAAQTLLALLHDPGPPLSVRSVLDYPRFEYRGLMLDVARNMQPLPVLLKILDVMAMYKLNKLHLHLSDDEGLRLPITDAFKLASRRCHDPSGKLCLPPQLGSHPTDGRPPGVGYYSSTEYAQLLKYAADRFIEVIPEVDMPAHAHSLIAAHRHRAQLTDPGDPSRPVSVQNYFNNSLNPCMPDTQQLVRRVVSDLVRLHSLAGVPLSTFNFGGDEPPGDAWQASPACQRLGLGSRDSINRLFLRTVAEQAGRHGLSLMGWEDGYVVKDSDKRPYNLTEVLATADRRPNGSLVLSWLNQMAWGSGDLAYKFANQGYKVVLAHATHLYLDHQQEPDPEERGLYWATRFIDLRKAFSYDAADIYANMREDIMGQPVDVKATCSQRGGCASLHQPGNIIGLSGALWGETLQAEQLALPMLLPRLLAVAERAWHRASWEAAKDPPALRDALLATDWAAFVDAVSRRELSRLSRLRIPFSLPPPAALRSPASGRVRLSHQMPHNVRLLYAFAGSGRGEHWEEAARHGDEVAVPDGAVRMLLKAGFGDPGNRHESYIESRTVQLPPTASSASGQLLREPGRPPSANGVEGAVKSTALRWLLLLLLAAAAVGLACLACCWASLPPRGS</sequence>
<evidence type="ECO:0000313" key="11">
    <source>
        <dbReference type="EMBL" id="PAA76579.1"/>
    </source>
</evidence>
<dbReference type="GO" id="GO:0030203">
    <property type="term" value="P:glycosaminoglycan metabolic process"/>
    <property type="evidence" value="ECO:0007669"/>
    <property type="project" value="TreeGrafter"/>
</dbReference>
<dbReference type="OrthoDB" id="428480at2759"/>
<evidence type="ECO:0000256" key="4">
    <source>
        <dbReference type="ARBA" id="ARBA00022801"/>
    </source>
</evidence>
<feature type="domain" description="Chitobiase/beta-hexosaminidases N-terminal" evidence="10">
    <location>
        <begin position="117"/>
        <end position="285"/>
    </location>
</feature>
<evidence type="ECO:0000256" key="1">
    <source>
        <dbReference type="ARBA" id="ARBA00001231"/>
    </source>
</evidence>
<dbReference type="InterPro" id="IPR008965">
    <property type="entry name" value="CBM2/CBM3_carb-bd_dom_sf"/>
</dbReference>
<feature type="transmembrane region" description="Helical" evidence="9">
    <location>
        <begin position="35"/>
        <end position="58"/>
    </location>
</feature>
<evidence type="ECO:0000256" key="9">
    <source>
        <dbReference type="SAM" id="Phobius"/>
    </source>
</evidence>
<feature type="region of interest" description="Disordered" evidence="8">
    <location>
        <begin position="986"/>
        <end position="1008"/>
    </location>
</feature>
<dbReference type="EMBL" id="NIVC01000811">
    <property type="protein sequence ID" value="PAA76579.1"/>
    <property type="molecule type" value="Genomic_DNA"/>
</dbReference>
<keyword evidence="9" id="KW-0472">Membrane</keyword>
<organism evidence="11 12">
    <name type="scientific">Macrostomum lignano</name>
    <dbReference type="NCBI Taxonomy" id="282301"/>
    <lineage>
        <taxon>Eukaryota</taxon>
        <taxon>Metazoa</taxon>
        <taxon>Spiralia</taxon>
        <taxon>Lophotrochozoa</taxon>
        <taxon>Platyhelminthes</taxon>
        <taxon>Rhabditophora</taxon>
        <taxon>Macrostomorpha</taxon>
        <taxon>Macrostomida</taxon>
        <taxon>Macrostomidae</taxon>
        <taxon>Macrostomum</taxon>
    </lineage>
</organism>